<evidence type="ECO:0000259" key="2">
    <source>
        <dbReference type="Pfam" id="PF01266"/>
    </source>
</evidence>
<dbReference type="InterPro" id="IPR006076">
    <property type="entry name" value="FAD-dep_OxRdtase"/>
</dbReference>
<name>A0ABV9F701_9SPHN</name>
<dbReference type="EMBL" id="JBHSFZ010000064">
    <property type="protein sequence ID" value="MFC4596585.1"/>
    <property type="molecule type" value="Genomic_DNA"/>
</dbReference>
<accession>A0ABV9F701</accession>
<dbReference type="EC" id="1.-.-.-" evidence="3"/>
<evidence type="ECO:0000256" key="1">
    <source>
        <dbReference type="ARBA" id="ARBA00023002"/>
    </source>
</evidence>
<dbReference type="Pfam" id="PF01266">
    <property type="entry name" value="DAO"/>
    <property type="match status" value="1"/>
</dbReference>
<dbReference type="Gene3D" id="3.30.9.10">
    <property type="entry name" value="D-Amino Acid Oxidase, subunit A, domain 2"/>
    <property type="match status" value="1"/>
</dbReference>
<comment type="caution">
    <text evidence="3">The sequence shown here is derived from an EMBL/GenBank/DDBJ whole genome shotgun (WGS) entry which is preliminary data.</text>
</comment>
<dbReference type="SUPFAM" id="SSF51905">
    <property type="entry name" value="FAD/NAD(P)-binding domain"/>
    <property type="match status" value="1"/>
</dbReference>
<dbReference type="Gene3D" id="3.50.50.60">
    <property type="entry name" value="FAD/NAD(P)-binding domain"/>
    <property type="match status" value="1"/>
</dbReference>
<dbReference type="PANTHER" id="PTHR13847">
    <property type="entry name" value="SARCOSINE DEHYDROGENASE-RELATED"/>
    <property type="match status" value="1"/>
</dbReference>
<dbReference type="InterPro" id="IPR036188">
    <property type="entry name" value="FAD/NAD-bd_sf"/>
</dbReference>
<organism evidence="3 4">
    <name type="scientific">Sphingobium tyrosinilyticum</name>
    <dbReference type="NCBI Taxonomy" id="2715436"/>
    <lineage>
        <taxon>Bacteria</taxon>
        <taxon>Pseudomonadati</taxon>
        <taxon>Pseudomonadota</taxon>
        <taxon>Alphaproteobacteria</taxon>
        <taxon>Sphingomonadales</taxon>
        <taxon>Sphingomonadaceae</taxon>
        <taxon>Sphingobium</taxon>
    </lineage>
</organism>
<dbReference type="PANTHER" id="PTHR13847:SF287">
    <property type="entry name" value="FAD-DEPENDENT OXIDOREDUCTASE DOMAIN-CONTAINING PROTEIN 1"/>
    <property type="match status" value="1"/>
</dbReference>
<keyword evidence="4" id="KW-1185">Reference proteome</keyword>
<keyword evidence="1 3" id="KW-0560">Oxidoreductase</keyword>
<sequence length="367" mass="39065">MNRFDIVIVGGGIAGASLGAELAGKASVLILEREDSAGYHATGRSVAFWEETYGGRMVQPLTTASGPLLRSPAPDFSPRSFLSPRRTLHIGRAGDEAARDRLMEEFSDHVELRPVDPAALLPGLRPQWILGLLEPAVCDIDVAALHQAYLRRFRARGGELRVGLSLESAGRGPAGWRIQTSEGAIDCGILVNAAGAWADDVAQRSGVAPIGITPMRRTVVQLRVPAMPSADLPLVMDLSARFYFKAAGEGRLWLTPHDEEPSPPCDAAPEELAVAEAIARFQEAVDWPVEAVERKWAGLRSFAPDRAPVLGFDAHTPAFFWFAGQGGFGIQTAPAAALLGASLLTGEAADDAVAGIEATAYSPRRFG</sequence>
<evidence type="ECO:0000313" key="3">
    <source>
        <dbReference type="EMBL" id="MFC4596585.1"/>
    </source>
</evidence>
<proteinExistence type="predicted"/>
<gene>
    <name evidence="3" type="ORF">ACFO3E_20755</name>
</gene>
<dbReference type="GO" id="GO:0016491">
    <property type="term" value="F:oxidoreductase activity"/>
    <property type="evidence" value="ECO:0007669"/>
    <property type="project" value="UniProtKB-KW"/>
</dbReference>
<dbReference type="Proteomes" id="UP001595957">
    <property type="component" value="Unassembled WGS sequence"/>
</dbReference>
<reference evidence="4" key="1">
    <citation type="journal article" date="2019" name="Int. J. Syst. Evol. Microbiol.">
        <title>The Global Catalogue of Microorganisms (GCM) 10K type strain sequencing project: providing services to taxonomists for standard genome sequencing and annotation.</title>
        <authorList>
            <consortium name="The Broad Institute Genomics Platform"/>
            <consortium name="The Broad Institute Genome Sequencing Center for Infectious Disease"/>
            <person name="Wu L."/>
            <person name="Ma J."/>
        </authorList>
    </citation>
    <scope>NUCLEOTIDE SEQUENCE [LARGE SCALE GENOMIC DNA]</scope>
    <source>
        <strain evidence="4">NBRC 103632</strain>
    </source>
</reference>
<evidence type="ECO:0000313" key="4">
    <source>
        <dbReference type="Proteomes" id="UP001595957"/>
    </source>
</evidence>
<protein>
    <submittedName>
        <fullName evidence="3">NAD(P)/FAD-dependent oxidoreductase</fullName>
        <ecNumber evidence="3">1.-.-.-</ecNumber>
    </submittedName>
</protein>
<feature type="domain" description="FAD dependent oxidoreductase" evidence="2">
    <location>
        <begin position="5"/>
        <end position="341"/>
    </location>
</feature>
<dbReference type="RefSeq" id="WP_066527285.1">
    <property type="nucleotide sequence ID" value="NZ_JBHSFZ010000064.1"/>
</dbReference>